<gene>
    <name evidence="6" type="ORF">D9756_002960</name>
</gene>
<feature type="compositionally biased region" description="Low complexity" evidence="4">
    <location>
        <begin position="482"/>
        <end position="494"/>
    </location>
</feature>
<dbReference type="PROSITE" id="PS50039">
    <property type="entry name" value="FORK_HEAD_3"/>
    <property type="match status" value="1"/>
</dbReference>
<reference evidence="6 7" key="1">
    <citation type="journal article" date="2020" name="ISME J.">
        <title>Uncovering the hidden diversity of litter-decomposition mechanisms in mushroom-forming fungi.</title>
        <authorList>
            <person name="Floudas D."/>
            <person name="Bentzer J."/>
            <person name="Ahren D."/>
            <person name="Johansson T."/>
            <person name="Persson P."/>
            <person name="Tunlid A."/>
        </authorList>
    </citation>
    <scope>NUCLEOTIDE SEQUENCE [LARGE SCALE GENOMIC DNA]</scope>
    <source>
        <strain evidence="6 7">CBS 146.42</strain>
    </source>
</reference>
<feature type="region of interest" description="Disordered" evidence="4">
    <location>
        <begin position="482"/>
        <end position="550"/>
    </location>
</feature>
<dbReference type="InterPro" id="IPR030456">
    <property type="entry name" value="TF_fork_head_CS_2"/>
</dbReference>
<dbReference type="InterPro" id="IPR050211">
    <property type="entry name" value="FOX_domain-containing"/>
</dbReference>
<feature type="region of interest" description="Disordered" evidence="4">
    <location>
        <begin position="204"/>
        <end position="267"/>
    </location>
</feature>
<feature type="compositionally biased region" description="Low complexity" evidence="4">
    <location>
        <begin position="459"/>
        <end position="468"/>
    </location>
</feature>
<evidence type="ECO:0000259" key="5">
    <source>
        <dbReference type="PROSITE" id="PS50039"/>
    </source>
</evidence>
<dbReference type="CDD" id="cd00059">
    <property type="entry name" value="FH_FOX"/>
    <property type="match status" value="1"/>
</dbReference>
<sequence length="652" mass="69277">MFSHQSGFSLLPNENAVPGHRYSSSEGSENFPFGASASGDAFVRAGSADSAIGSLAANDEPYLPPRQQIAPTGNPSPLHYSVAPDYVPGHSDPSASPGHHAQAGPSYDNAYASQYRQQPTYVSGDGYDYTQDGPFIPPGFYPPPPLAQAQRHFSYQPQRVHQPVMHHSQAISQPPIAPQIHDRRDLSLSPASSNASLARSFGHQMISSLPPSPPRASPHSEVASQRMSEPIQVPMPAPVLDGDQQGEGSHPEPPADDGNDSDGSVHSEHWLETDKYLRNQIGIPEGTRVDLWALPDPPPGHKPQQPLPILVKLAIHGCERGMLTLQEIYQALEDRFEYFARLKSSAWKNSIRHNLSLNQVFRSCDRPITEPGKGRYWSLDISKGEGYKRERRRKRRNAAPYNGTRDLPGGIGNRVSQEESSDPDQEMEDDTATGGKKAPPTAKRGRKRGPYTRITIGQPSIPGSTGITPGGAAAAAIVSAHMGGSHSPASSPGPSTRPMSGSAPVGGSMMYASASAGPSSSNVPISHGHHHHHSPRHQGHPHAGSPSPMTLVPPMSHHQNAMRGVQQESVTPATLPYPIASSYHGMYFNRAPAPTFGQPSLPSYAAQGRVGFLTPVGGGGGGGGGRDEVSSDGGSSPEMGERMAGMGGGGRM</sequence>
<keyword evidence="2 3" id="KW-0539">Nucleus</keyword>
<dbReference type="InterPro" id="IPR001766">
    <property type="entry name" value="Fork_head_dom"/>
</dbReference>
<dbReference type="PROSITE" id="PS00658">
    <property type="entry name" value="FORK_HEAD_2"/>
    <property type="match status" value="1"/>
</dbReference>
<evidence type="ECO:0000256" key="4">
    <source>
        <dbReference type="SAM" id="MobiDB-lite"/>
    </source>
</evidence>
<feature type="region of interest" description="Disordered" evidence="4">
    <location>
        <begin position="57"/>
        <end position="107"/>
    </location>
</feature>
<dbReference type="PANTHER" id="PTHR11829:SF343">
    <property type="entry name" value="FORK-HEAD DOMAIN-CONTAINING PROTEIN"/>
    <property type="match status" value="1"/>
</dbReference>
<feature type="domain" description="Fork-head" evidence="5">
    <location>
        <begin position="302"/>
        <end position="397"/>
    </location>
</feature>
<evidence type="ECO:0000256" key="1">
    <source>
        <dbReference type="ARBA" id="ARBA00023125"/>
    </source>
</evidence>
<dbReference type="InterPro" id="IPR036390">
    <property type="entry name" value="WH_DNA-bd_sf"/>
</dbReference>
<evidence type="ECO:0000256" key="3">
    <source>
        <dbReference type="PROSITE-ProRule" id="PRU00089"/>
    </source>
</evidence>
<feature type="region of interest" description="Disordered" evidence="4">
    <location>
        <begin position="1"/>
        <end position="28"/>
    </location>
</feature>
<dbReference type="GO" id="GO:0005634">
    <property type="term" value="C:nucleus"/>
    <property type="evidence" value="ECO:0007669"/>
    <property type="project" value="UniProtKB-SubCell"/>
</dbReference>
<feature type="DNA-binding region" description="Fork-head" evidence="3">
    <location>
        <begin position="302"/>
        <end position="397"/>
    </location>
</feature>
<dbReference type="Pfam" id="PF00250">
    <property type="entry name" value="Forkhead"/>
    <property type="match status" value="1"/>
</dbReference>
<name>A0A8H5G675_9AGAR</name>
<feature type="region of interest" description="Disordered" evidence="4">
    <location>
        <begin position="386"/>
        <end position="468"/>
    </location>
</feature>
<proteinExistence type="predicted"/>
<evidence type="ECO:0000313" key="6">
    <source>
        <dbReference type="EMBL" id="KAF5359103.1"/>
    </source>
</evidence>
<dbReference type="GO" id="GO:0000981">
    <property type="term" value="F:DNA-binding transcription factor activity, RNA polymerase II-specific"/>
    <property type="evidence" value="ECO:0007669"/>
    <property type="project" value="TreeGrafter"/>
</dbReference>
<feature type="compositionally biased region" description="Basic residues" evidence="4">
    <location>
        <begin position="527"/>
        <end position="540"/>
    </location>
</feature>
<evidence type="ECO:0000256" key="2">
    <source>
        <dbReference type="ARBA" id="ARBA00023242"/>
    </source>
</evidence>
<dbReference type="Gene3D" id="1.10.10.10">
    <property type="entry name" value="Winged helix-like DNA-binding domain superfamily/Winged helix DNA-binding domain"/>
    <property type="match status" value="1"/>
</dbReference>
<dbReference type="Proteomes" id="UP000559027">
    <property type="component" value="Unassembled WGS sequence"/>
</dbReference>
<keyword evidence="1 3" id="KW-0238">DNA-binding</keyword>
<dbReference type="AlphaFoldDB" id="A0A8H5G675"/>
<feature type="compositionally biased region" description="Acidic residues" evidence="4">
    <location>
        <begin position="419"/>
        <end position="431"/>
    </location>
</feature>
<dbReference type="GO" id="GO:0000978">
    <property type="term" value="F:RNA polymerase II cis-regulatory region sequence-specific DNA binding"/>
    <property type="evidence" value="ECO:0007669"/>
    <property type="project" value="TreeGrafter"/>
</dbReference>
<comment type="subcellular location">
    <subcellularLocation>
        <location evidence="3">Nucleus</location>
    </subcellularLocation>
</comment>
<dbReference type="InterPro" id="IPR036388">
    <property type="entry name" value="WH-like_DNA-bd_sf"/>
</dbReference>
<evidence type="ECO:0000313" key="7">
    <source>
        <dbReference type="Proteomes" id="UP000559027"/>
    </source>
</evidence>
<protein>
    <recommendedName>
        <fullName evidence="5">Fork-head domain-containing protein</fullName>
    </recommendedName>
</protein>
<dbReference type="EMBL" id="JAACJO010000004">
    <property type="protein sequence ID" value="KAF5359103.1"/>
    <property type="molecule type" value="Genomic_DNA"/>
</dbReference>
<dbReference type="SMART" id="SM00339">
    <property type="entry name" value="FH"/>
    <property type="match status" value="1"/>
</dbReference>
<dbReference type="OrthoDB" id="5954824at2759"/>
<dbReference type="PANTHER" id="PTHR11829">
    <property type="entry name" value="FORKHEAD BOX PROTEIN"/>
    <property type="match status" value="1"/>
</dbReference>
<keyword evidence="7" id="KW-1185">Reference proteome</keyword>
<dbReference type="SUPFAM" id="SSF46785">
    <property type="entry name" value="Winged helix' DNA-binding domain"/>
    <property type="match status" value="1"/>
</dbReference>
<accession>A0A8H5G675</accession>
<feature type="region of interest" description="Disordered" evidence="4">
    <location>
        <begin position="618"/>
        <end position="652"/>
    </location>
</feature>
<dbReference type="PRINTS" id="PR00053">
    <property type="entry name" value="FORKHEAD"/>
</dbReference>
<comment type="caution">
    <text evidence="6">The sequence shown here is derived from an EMBL/GenBank/DDBJ whole genome shotgun (WGS) entry which is preliminary data.</text>
</comment>
<organism evidence="6 7">
    <name type="scientific">Leucocoprinus leucothites</name>
    <dbReference type="NCBI Taxonomy" id="201217"/>
    <lineage>
        <taxon>Eukaryota</taxon>
        <taxon>Fungi</taxon>
        <taxon>Dikarya</taxon>
        <taxon>Basidiomycota</taxon>
        <taxon>Agaricomycotina</taxon>
        <taxon>Agaricomycetes</taxon>
        <taxon>Agaricomycetidae</taxon>
        <taxon>Agaricales</taxon>
        <taxon>Agaricineae</taxon>
        <taxon>Agaricaceae</taxon>
        <taxon>Leucocoprinus</taxon>
    </lineage>
</organism>